<dbReference type="Gene3D" id="3.90.45.10">
    <property type="entry name" value="Peptide deformylase"/>
    <property type="match status" value="1"/>
</dbReference>
<dbReference type="AlphaFoldDB" id="B1X553"/>
<dbReference type="HAMAP" id="MF_00163">
    <property type="entry name" value="Pep_deformylase"/>
    <property type="match status" value="1"/>
</dbReference>
<evidence type="ECO:0000256" key="5">
    <source>
        <dbReference type="ARBA" id="ARBA00022917"/>
    </source>
</evidence>
<comment type="function">
    <text evidence="7">Removes the formyl group from the N-terminal Met of newly synthesized proteins.</text>
</comment>
<geneLocation type="organellar chromatophore" evidence="8"/>
<evidence type="ECO:0000313" key="8">
    <source>
        <dbReference type="EMBL" id="ACB43072.1"/>
    </source>
</evidence>
<evidence type="ECO:0000256" key="1">
    <source>
        <dbReference type="ARBA" id="ARBA00010759"/>
    </source>
</evidence>
<dbReference type="SUPFAM" id="SSF56420">
    <property type="entry name" value="Peptide deformylase"/>
    <property type="match status" value="1"/>
</dbReference>
<keyword evidence="3 7" id="KW-0479">Metal-binding</keyword>
<sequence length="201" mass="22827">MTSSFAQLARTTEIRNQSVMVKKKIWKDSILEIHKLGSDKLRTSAKRIMRINEEVRDIARDMLRSMYAAKGIGLAAPQVGINKQLIVIDIDLENSTTPPIILINPEIIASNASLNTYEEGCLSIPGVYLDVVRPSIIEVSFRDEQDFPRCLKTDGLLARCIQHEMDHLKGVLFVDRVKDESRLEEELVKNNLRKVDVKKII</sequence>
<dbReference type="FunFam" id="3.90.45.10:FF:000005">
    <property type="entry name" value="Peptide deformylase"/>
    <property type="match status" value="1"/>
</dbReference>
<evidence type="ECO:0000256" key="6">
    <source>
        <dbReference type="ARBA" id="ARBA00023004"/>
    </source>
</evidence>
<accession>B1X553</accession>
<dbReference type="GO" id="GO:0006412">
    <property type="term" value="P:translation"/>
    <property type="evidence" value="ECO:0007669"/>
    <property type="project" value="UniProtKB-KW"/>
</dbReference>
<evidence type="ECO:0000256" key="2">
    <source>
        <dbReference type="ARBA" id="ARBA00012175"/>
    </source>
</evidence>
<dbReference type="RefSeq" id="YP_002049282.1">
    <property type="nucleotide sequence ID" value="NC_011087.1"/>
</dbReference>
<dbReference type="Pfam" id="PF01327">
    <property type="entry name" value="Pep_deformylase"/>
    <property type="match status" value="1"/>
</dbReference>
<dbReference type="NCBIfam" id="TIGR00079">
    <property type="entry name" value="pept_deformyl"/>
    <property type="match status" value="1"/>
</dbReference>
<protein>
    <recommendedName>
        <fullName evidence="2 7">Peptide deformylase</fullName>
        <ecNumber evidence="2 7">3.5.1.88</ecNumber>
    </recommendedName>
</protein>
<proteinExistence type="inferred from homology"/>
<name>B1X553_PAUCH</name>
<keyword evidence="5 7" id="KW-0648">Protein biosynthesis</keyword>
<dbReference type="InterPro" id="IPR036821">
    <property type="entry name" value="Peptide_deformylase_sf"/>
</dbReference>
<dbReference type="PRINTS" id="PR01576">
    <property type="entry name" value="PDEFORMYLASE"/>
</dbReference>
<reference evidence="8" key="2">
    <citation type="journal article" date="2008" name="Curr. Biol.">
        <title>Chromatophore genome sequence of Paulinella sheds light on acquisition of photosynthesis by eukaryotes.</title>
        <authorList>
            <person name="Nowack E.C.M."/>
            <person name="Melkonian M."/>
            <person name="Gloeckner G."/>
        </authorList>
    </citation>
    <scope>NUCLEOTIDE SEQUENCE [LARGE SCALE GENOMIC DNA]</scope>
</reference>
<comment type="similarity">
    <text evidence="1 7">Belongs to the polypeptide deformylase family.</text>
</comment>
<keyword evidence="4 7" id="KW-0378">Hydrolase</keyword>
<dbReference type="PANTHER" id="PTHR10458">
    <property type="entry name" value="PEPTIDE DEFORMYLASE"/>
    <property type="match status" value="1"/>
</dbReference>
<dbReference type="EMBL" id="CP000815">
    <property type="protein sequence ID" value="ACB43072.1"/>
    <property type="molecule type" value="Genomic_DNA"/>
</dbReference>
<dbReference type="NCBIfam" id="NF001159">
    <property type="entry name" value="PRK00150.1-3"/>
    <property type="match status" value="1"/>
</dbReference>
<dbReference type="CDD" id="cd00487">
    <property type="entry name" value="Pep_deformylase"/>
    <property type="match status" value="1"/>
</dbReference>
<evidence type="ECO:0000256" key="4">
    <source>
        <dbReference type="ARBA" id="ARBA00022801"/>
    </source>
</evidence>
<gene>
    <name evidence="8" type="primary">def</name>
    <name evidence="8" type="ordered locus">PCC_0653</name>
</gene>
<keyword evidence="6" id="KW-0408">Iron</keyword>
<dbReference type="PIRSF" id="PIRSF004749">
    <property type="entry name" value="Pep_def"/>
    <property type="match status" value="1"/>
</dbReference>
<dbReference type="GeneID" id="6481744"/>
<dbReference type="GO" id="GO:0042586">
    <property type="term" value="F:peptide deformylase activity"/>
    <property type="evidence" value="ECO:0007669"/>
    <property type="project" value="UniProtKB-EC"/>
</dbReference>
<dbReference type="PANTHER" id="PTHR10458:SF22">
    <property type="entry name" value="PEPTIDE DEFORMYLASE"/>
    <property type="match status" value="1"/>
</dbReference>
<dbReference type="GO" id="GO:0046872">
    <property type="term" value="F:metal ion binding"/>
    <property type="evidence" value="ECO:0007669"/>
    <property type="project" value="UniProtKB-KW"/>
</dbReference>
<organism evidence="8">
    <name type="scientific">Paulinella chromatophora</name>
    <dbReference type="NCBI Taxonomy" id="39717"/>
    <lineage>
        <taxon>Eukaryota</taxon>
        <taxon>Sar</taxon>
        <taxon>Rhizaria</taxon>
        <taxon>Cercozoa</taxon>
        <taxon>Imbricatea</taxon>
        <taxon>Silicofilosea</taxon>
        <taxon>Euglyphida</taxon>
        <taxon>Paulinellidae</taxon>
        <taxon>Paulinella</taxon>
    </lineage>
</organism>
<dbReference type="EC" id="3.5.1.88" evidence="2 7"/>
<evidence type="ECO:0000256" key="3">
    <source>
        <dbReference type="ARBA" id="ARBA00022723"/>
    </source>
</evidence>
<comment type="catalytic activity">
    <reaction evidence="7">
        <text>N-terminal N-formyl-L-methionyl-[peptide] + H2O = N-terminal L-methionyl-[peptide] + formate</text>
        <dbReference type="Rhea" id="RHEA:24420"/>
        <dbReference type="Rhea" id="RHEA-COMP:10639"/>
        <dbReference type="Rhea" id="RHEA-COMP:10640"/>
        <dbReference type="ChEBI" id="CHEBI:15377"/>
        <dbReference type="ChEBI" id="CHEBI:15740"/>
        <dbReference type="ChEBI" id="CHEBI:49298"/>
        <dbReference type="ChEBI" id="CHEBI:64731"/>
        <dbReference type="EC" id="3.5.1.88"/>
    </reaction>
</comment>
<evidence type="ECO:0000256" key="7">
    <source>
        <dbReference type="RuleBase" id="RU362111"/>
    </source>
</evidence>
<reference evidence="8" key="1">
    <citation type="submission" date="2007-08" db="EMBL/GenBank/DDBJ databases">
        <authorList>
            <person name="Gloeckner G."/>
            <person name="Nowack E."/>
            <person name="Melkonian M."/>
        </authorList>
    </citation>
    <scope>NUCLEOTIDE SEQUENCE</scope>
</reference>
<dbReference type="InterPro" id="IPR023635">
    <property type="entry name" value="Peptide_deformylase"/>
</dbReference>
<keyword evidence="8" id="KW-0934">Plastid</keyword>